<dbReference type="Proteomes" id="UP000015103">
    <property type="component" value="Unassembled WGS sequence"/>
</dbReference>
<evidence type="ECO:0000256" key="2">
    <source>
        <dbReference type="SAM" id="MobiDB-lite"/>
    </source>
</evidence>
<evidence type="ECO:0000313" key="3">
    <source>
        <dbReference type="EnsemblMetazoa" id="RPRC002406-PA"/>
    </source>
</evidence>
<name>T1HED4_RHOPR</name>
<dbReference type="HOGENOM" id="CLU_1492712_0_0_1"/>
<keyword evidence="4" id="KW-1185">Reference proteome</keyword>
<feature type="coiled-coil region" evidence="1">
    <location>
        <begin position="115"/>
        <end position="142"/>
    </location>
</feature>
<dbReference type="EnsemblMetazoa" id="RPRC002406-RA">
    <property type="protein sequence ID" value="RPRC002406-PA"/>
    <property type="gene ID" value="RPRC002406"/>
</dbReference>
<dbReference type="VEuPathDB" id="VectorBase:RPRC002406"/>
<evidence type="ECO:0000313" key="4">
    <source>
        <dbReference type="Proteomes" id="UP000015103"/>
    </source>
</evidence>
<organism evidence="3 4">
    <name type="scientific">Rhodnius prolixus</name>
    <name type="common">Triatomid bug</name>
    <dbReference type="NCBI Taxonomy" id="13249"/>
    <lineage>
        <taxon>Eukaryota</taxon>
        <taxon>Metazoa</taxon>
        <taxon>Ecdysozoa</taxon>
        <taxon>Arthropoda</taxon>
        <taxon>Hexapoda</taxon>
        <taxon>Insecta</taxon>
        <taxon>Pterygota</taxon>
        <taxon>Neoptera</taxon>
        <taxon>Paraneoptera</taxon>
        <taxon>Hemiptera</taxon>
        <taxon>Heteroptera</taxon>
        <taxon>Panheteroptera</taxon>
        <taxon>Cimicomorpha</taxon>
        <taxon>Reduviidae</taxon>
        <taxon>Triatominae</taxon>
        <taxon>Rhodnius</taxon>
    </lineage>
</organism>
<reference evidence="3" key="1">
    <citation type="submission" date="2015-05" db="UniProtKB">
        <authorList>
            <consortium name="EnsemblMetazoa"/>
        </authorList>
    </citation>
    <scope>IDENTIFICATION</scope>
</reference>
<dbReference type="AlphaFoldDB" id="T1HED4"/>
<protein>
    <submittedName>
        <fullName evidence="3">Uncharacterized protein</fullName>
    </submittedName>
</protein>
<keyword evidence="1" id="KW-0175">Coiled coil</keyword>
<sequence length="181" mass="21131">MASFVPVETQAIYMKNRGVQCGEMSFKKDKYINNEPLNTIQYIIMNMKSKLKDDPNLESMLDEMELVLRRLPLDRGDSRNIDNLAKDYRSSSYERYLHPKPNFSKPKMRPSYGDVLNLEATYQELEATCKKLKKERDVAIEKASQKSVELVESMRREVETKSKLNETNSKIKEMSAKLETY</sequence>
<feature type="region of interest" description="Disordered" evidence="2">
    <location>
        <begin position="161"/>
        <end position="181"/>
    </location>
</feature>
<evidence type="ECO:0000256" key="1">
    <source>
        <dbReference type="SAM" id="Coils"/>
    </source>
</evidence>
<dbReference type="InParanoid" id="T1HED4"/>
<dbReference type="EMBL" id="ACPB03023254">
    <property type="status" value="NOT_ANNOTATED_CDS"/>
    <property type="molecule type" value="Genomic_DNA"/>
</dbReference>
<accession>T1HED4</accession>
<proteinExistence type="predicted"/>